<feature type="chain" id="PRO_5032658076" evidence="10">
    <location>
        <begin position="26"/>
        <end position="460"/>
    </location>
</feature>
<dbReference type="GO" id="GO:0016301">
    <property type="term" value="F:kinase activity"/>
    <property type="evidence" value="ECO:0007669"/>
    <property type="project" value="UniProtKB-KW"/>
</dbReference>
<dbReference type="InterPro" id="IPR055414">
    <property type="entry name" value="LRR_R13L4/SHOC2-like"/>
</dbReference>
<evidence type="ECO:0000256" key="3">
    <source>
        <dbReference type="ARBA" id="ARBA00022512"/>
    </source>
</evidence>
<evidence type="ECO:0000256" key="6">
    <source>
        <dbReference type="ARBA" id="ARBA00022737"/>
    </source>
</evidence>
<comment type="subcellular location">
    <subcellularLocation>
        <location evidence="1">Membrane</location>
        <topology evidence="1">Peripheral membrane protein</topology>
    </subcellularLocation>
    <subcellularLocation>
        <location evidence="2">Secreted</location>
        <location evidence="2">Cell wall</location>
    </subcellularLocation>
</comment>
<evidence type="ECO:0000256" key="8">
    <source>
        <dbReference type="ARBA" id="ARBA00023136"/>
    </source>
</evidence>
<dbReference type="Pfam" id="PF23598">
    <property type="entry name" value="LRR_14"/>
    <property type="match status" value="1"/>
</dbReference>
<keyword evidence="12" id="KW-0675">Receptor</keyword>
<dbReference type="GO" id="GO:0006952">
    <property type="term" value="P:defense response"/>
    <property type="evidence" value="ECO:0007669"/>
    <property type="project" value="UniProtKB-KW"/>
</dbReference>
<dbReference type="PANTHER" id="PTHR48064:SF8">
    <property type="entry name" value="RECEPTOR PROTEIN-TYROSINE KINASE CEPR2-LIKE"/>
    <property type="match status" value="1"/>
</dbReference>
<dbReference type="Gene3D" id="3.80.10.10">
    <property type="entry name" value="Ribonuclease Inhibitor"/>
    <property type="match status" value="3"/>
</dbReference>
<dbReference type="OrthoDB" id="676979at2759"/>
<evidence type="ECO:0000256" key="1">
    <source>
        <dbReference type="ARBA" id="ARBA00004170"/>
    </source>
</evidence>
<dbReference type="InterPro" id="IPR003591">
    <property type="entry name" value="Leu-rich_rpt_typical-subtyp"/>
</dbReference>
<evidence type="ECO:0000256" key="4">
    <source>
        <dbReference type="ARBA" id="ARBA00022614"/>
    </source>
</evidence>
<evidence type="ECO:0000256" key="9">
    <source>
        <dbReference type="ARBA" id="ARBA00038043"/>
    </source>
</evidence>
<keyword evidence="12" id="KW-0808">Transferase</keyword>
<feature type="domain" description="Disease resistance R13L4/SHOC-2-like LRR" evidence="11">
    <location>
        <begin position="108"/>
        <end position="339"/>
    </location>
</feature>
<dbReference type="FunFam" id="3.80.10.10:FF:000400">
    <property type="entry name" value="Nuclear pore complex protein NUP107"/>
    <property type="match status" value="1"/>
</dbReference>
<dbReference type="SUPFAM" id="SSF52058">
    <property type="entry name" value="L domain-like"/>
    <property type="match status" value="1"/>
</dbReference>
<comment type="caution">
    <text evidence="12">The sequence shown here is derived from an EMBL/GenBank/DDBJ whole genome shotgun (WGS) entry which is preliminary data.</text>
</comment>
<organism evidence="12 13">
    <name type="scientific">Senna tora</name>
    <dbReference type="NCBI Taxonomy" id="362788"/>
    <lineage>
        <taxon>Eukaryota</taxon>
        <taxon>Viridiplantae</taxon>
        <taxon>Streptophyta</taxon>
        <taxon>Embryophyta</taxon>
        <taxon>Tracheophyta</taxon>
        <taxon>Spermatophyta</taxon>
        <taxon>Magnoliopsida</taxon>
        <taxon>eudicotyledons</taxon>
        <taxon>Gunneridae</taxon>
        <taxon>Pentapetalae</taxon>
        <taxon>rosids</taxon>
        <taxon>fabids</taxon>
        <taxon>Fabales</taxon>
        <taxon>Fabaceae</taxon>
        <taxon>Caesalpinioideae</taxon>
        <taxon>Cassia clade</taxon>
        <taxon>Senna</taxon>
    </lineage>
</organism>
<evidence type="ECO:0000313" key="12">
    <source>
        <dbReference type="EMBL" id="KAF7809690.1"/>
    </source>
</evidence>
<evidence type="ECO:0000259" key="11">
    <source>
        <dbReference type="Pfam" id="PF23598"/>
    </source>
</evidence>
<dbReference type="InterPro" id="IPR053038">
    <property type="entry name" value="RLP_Defense"/>
</dbReference>
<keyword evidence="6" id="KW-0677">Repeat</keyword>
<evidence type="ECO:0000313" key="13">
    <source>
        <dbReference type="Proteomes" id="UP000634136"/>
    </source>
</evidence>
<evidence type="ECO:0000256" key="10">
    <source>
        <dbReference type="SAM" id="SignalP"/>
    </source>
</evidence>
<dbReference type="InterPro" id="IPR032675">
    <property type="entry name" value="LRR_dom_sf"/>
</dbReference>
<proteinExistence type="inferred from homology"/>
<dbReference type="Proteomes" id="UP000634136">
    <property type="component" value="Unassembled WGS sequence"/>
</dbReference>
<dbReference type="SMART" id="SM00369">
    <property type="entry name" value="LRR_TYP"/>
    <property type="match status" value="5"/>
</dbReference>
<protein>
    <submittedName>
        <fullName evidence="12">Putative LRR receptor-like serine/threonine-protein kinase</fullName>
    </submittedName>
</protein>
<name>A0A834W4S9_9FABA</name>
<dbReference type="EMBL" id="JAAIUW010000011">
    <property type="protein sequence ID" value="KAF7809690.1"/>
    <property type="molecule type" value="Genomic_DNA"/>
</dbReference>
<keyword evidence="12" id="KW-0418">Kinase</keyword>
<sequence length="460" mass="50683">MASLSTLFSLILVLSSSGVFYTAQSKTFWGDIQVLKQLKYALQNASVTPGSCLSSWDFTLDPCDNLFSEKFTCGFRCDVVVSGSSRLTELTLDQAGYAGSLASSSTWNLPYLETLDVSNNYFSGQIPESLSNLTRLRRLALSGNSFTGEIPSSIGSLSNLEELYLDNNNLEGPIPSSLNKLKRLKRLEIQINNLNGHIPTDLGSLTDLYYLDISDNAITGGIPASLPNSLVELSARNNSLSGFLTSESFRDLMYLQVLDLSYNKLTGSVPIVLFEIPSLEQLSLSFNELSSMEIPASSSSYNLGSESGLIAVDLSNNGIEGLLPSFMGMMPKLTSLSLENNKFTGMIPTQYALKTVFPEEDVSAFERLLLGGNYLIGGIPSPLLVLKEGSANVRLGDNCLYRCPLRKRKRSDRFCACVVCLTYERWKHVRFHVWRSSILIWNNSQMLLNQRLSLPLLSVP</sequence>
<gene>
    <name evidence="12" type="ORF">G2W53_036433</name>
</gene>
<keyword evidence="13" id="KW-1185">Reference proteome</keyword>
<dbReference type="AlphaFoldDB" id="A0A834W4S9"/>
<accession>A0A834W4S9</accession>
<keyword evidence="3" id="KW-0134">Cell wall</keyword>
<keyword evidence="3" id="KW-0964">Secreted</keyword>
<dbReference type="PRINTS" id="PR00019">
    <property type="entry name" value="LEURICHRPT"/>
</dbReference>
<evidence type="ECO:0000256" key="2">
    <source>
        <dbReference type="ARBA" id="ARBA00004191"/>
    </source>
</evidence>
<dbReference type="GO" id="GO:0016020">
    <property type="term" value="C:membrane"/>
    <property type="evidence" value="ECO:0007669"/>
    <property type="project" value="UniProtKB-SubCell"/>
</dbReference>
<evidence type="ECO:0000256" key="7">
    <source>
        <dbReference type="ARBA" id="ARBA00022821"/>
    </source>
</evidence>
<keyword evidence="4" id="KW-0433">Leucine-rich repeat</keyword>
<evidence type="ECO:0000256" key="5">
    <source>
        <dbReference type="ARBA" id="ARBA00022729"/>
    </source>
</evidence>
<keyword evidence="5 10" id="KW-0732">Signal</keyword>
<dbReference type="PANTHER" id="PTHR48064">
    <property type="entry name" value="OS01G0750400 PROTEIN"/>
    <property type="match status" value="1"/>
</dbReference>
<keyword evidence="8" id="KW-0472">Membrane</keyword>
<feature type="signal peptide" evidence="10">
    <location>
        <begin position="1"/>
        <end position="25"/>
    </location>
</feature>
<keyword evidence="7" id="KW-0611">Plant defense</keyword>
<reference evidence="12" key="1">
    <citation type="submission" date="2020-09" db="EMBL/GenBank/DDBJ databases">
        <title>Genome-Enabled Discovery of Anthraquinone Biosynthesis in Senna tora.</title>
        <authorList>
            <person name="Kang S.-H."/>
            <person name="Pandey R.P."/>
            <person name="Lee C.-M."/>
            <person name="Sim J.-S."/>
            <person name="Jeong J.-T."/>
            <person name="Choi B.-S."/>
            <person name="Jung M."/>
            <person name="Ginzburg D."/>
            <person name="Zhao K."/>
            <person name="Won S.Y."/>
            <person name="Oh T.-J."/>
            <person name="Yu Y."/>
            <person name="Kim N.-H."/>
            <person name="Lee O.R."/>
            <person name="Lee T.-H."/>
            <person name="Bashyal P."/>
            <person name="Kim T.-S."/>
            <person name="Lee W.-H."/>
            <person name="Kawkins C."/>
            <person name="Kim C.-K."/>
            <person name="Kim J.S."/>
            <person name="Ahn B.O."/>
            <person name="Rhee S.Y."/>
            <person name="Sohng J.K."/>
        </authorList>
    </citation>
    <scope>NUCLEOTIDE SEQUENCE</scope>
    <source>
        <tissue evidence="12">Leaf</tissue>
    </source>
</reference>
<comment type="similarity">
    <text evidence="9">Belongs to the polygalacturonase-inhibiting protein family.</text>
</comment>